<dbReference type="Pfam" id="PF13472">
    <property type="entry name" value="Lipase_GDSL_2"/>
    <property type="match status" value="1"/>
</dbReference>
<evidence type="ECO:0000313" key="4">
    <source>
        <dbReference type="Proteomes" id="UP000501705"/>
    </source>
</evidence>
<dbReference type="Proteomes" id="UP000501705">
    <property type="component" value="Chromosome"/>
</dbReference>
<organism evidence="3 4">
    <name type="scientific">Nocardia brasiliensis</name>
    <dbReference type="NCBI Taxonomy" id="37326"/>
    <lineage>
        <taxon>Bacteria</taxon>
        <taxon>Bacillati</taxon>
        <taxon>Actinomycetota</taxon>
        <taxon>Actinomycetes</taxon>
        <taxon>Mycobacteriales</taxon>
        <taxon>Nocardiaceae</taxon>
        <taxon>Nocardia</taxon>
    </lineage>
</organism>
<dbReference type="InterPro" id="IPR037460">
    <property type="entry name" value="SEST-like"/>
</dbReference>
<gene>
    <name evidence="3" type="ORF">F5X71_21170</name>
</gene>
<name>A0A6G9XUD7_NOCBR</name>
<dbReference type="InterPro" id="IPR013830">
    <property type="entry name" value="SGNH_hydro"/>
</dbReference>
<sequence length="274" mass="28707">MSATHDDSGTGVTAWRGKRYVALGSSYASGPGITPRVPGTPRLAGRSRRDYPHLVAAAAGLALTDVTSSGATCDHLLHARQFGQPPQLTAVTPETDLVTVTIGGNDIGLTPYLIAGRLPRPLLVLPPLARMGDPSAVRQRLPLVEDRIAAVLRAIRERAPGAGILVVNYLSVLGPPADTDSTVDRHYRAFAESLAAHTAAAAERGGAELIDVRTPSLDHAAGSPDPWTVDFYFPWPGRTYDGAPCHPTAAGMAAAAELVLDRLAVLSPTDPARP</sequence>
<dbReference type="GO" id="GO:0004806">
    <property type="term" value="F:triacylglycerol lipase activity"/>
    <property type="evidence" value="ECO:0007669"/>
    <property type="project" value="TreeGrafter"/>
</dbReference>
<dbReference type="GO" id="GO:0019433">
    <property type="term" value="P:triglyceride catabolic process"/>
    <property type="evidence" value="ECO:0007669"/>
    <property type="project" value="TreeGrafter"/>
</dbReference>
<evidence type="ECO:0000313" key="3">
    <source>
        <dbReference type="EMBL" id="QIS04508.1"/>
    </source>
</evidence>
<reference evidence="3 4" key="1">
    <citation type="journal article" date="2019" name="ACS Chem. Biol.">
        <title>Identification and Mobilization of a Cryptic Antibiotic Biosynthesis Gene Locus from a Human-Pathogenic Nocardia Isolate.</title>
        <authorList>
            <person name="Herisse M."/>
            <person name="Ishida K."/>
            <person name="Porter J.L."/>
            <person name="Howden B."/>
            <person name="Hertweck C."/>
            <person name="Stinear T.P."/>
            <person name="Pidot S.J."/>
        </authorList>
    </citation>
    <scope>NUCLEOTIDE SEQUENCE [LARGE SCALE GENOMIC DNA]</scope>
    <source>
        <strain evidence="3 4">AUSMDU00024985</strain>
    </source>
</reference>
<feature type="active site" description="Nucleophile" evidence="1">
    <location>
        <position position="26"/>
    </location>
</feature>
<feature type="domain" description="SGNH hydrolase-type esterase" evidence="2">
    <location>
        <begin position="22"/>
        <end position="254"/>
    </location>
</feature>
<dbReference type="CDD" id="cd01823">
    <property type="entry name" value="SEST_like"/>
    <property type="match status" value="1"/>
</dbReference>
<dbReference type="RefSeq" id="WP_174817109.1">
    <property type="nucleotide sequence ID" value="NZ_CP046171.1"/>
</dbReference>
<evidence type="ECO:0000256" key="1">
    <source>
        <dbReference type="PIRSR" id="PIRSR637460-1"/>
    </source>
</evidence>
<dbReference type="Gene3D" id="3.40.50.1110">
    <property type="entry name" value="SGNH hydrolase"/>
    <property type="match status" value="1"/>
</dbReference>
<dbReference type="SUPFAM" id="SSF52266">
    <property type="entry name" value="SGNH hydrolase"/>
    <property type="match status" value="1"/>
</dbReference>
<dbReference type="AlphaFoldDB" id="A0A6G9XUD7"/>
<dbReference type="PANTHER" id="PTHR37981:SF1">
    <property type="entry name" value="SGNH HYDROLASE-TYPE ESTERASE DOMAIN-CONTAINING PROTEIN"/>
    <property type="match status" value="1"/>
</dbReference>
<dbReference type="PANTHER" id="PTHR37981">
    <property type="entry name" value="LIPASE 2"/>
    <property type="match status" value="1"/>
</dbReference>
<keyword evidence="3" id="KW-0378">Hydrolase</keyword>
<accession>A0A6G9XUD7</accession>
<feature type="active site" evidence="1">
    <location>
        <position position="246"/>
    </location>
</feature>
<protein>
    <submittedName>
        <fullName evidence="3">SGNH/GDSL hydrolase family protein</fullName>
    </submittedName>
</protein>
<proteinExistence type="predicted"/>
<evidence type="ECO:0000259" key="2">
    <source>
        <dbReference type="Pfam" id="PF13472"/>
    </source>
</evidence>
<dbReference type="EMBL" id="CP046171">
    <property type="protein sequence ID" value="QIS04508.1"/>
    <property type="molecule type" value="Genomic_DNA"/>
</dbReference>
<dbReference type="InterPro" id="IPR036514">
    <property type="entry name" value="SGNH_hydro_sf"/>
</dbReference>